<feature type="domain" description="Ig-like" evidence="2">
    <location>
        <begin position="123"/>
        <end position="269"/>
    </location>
</feature>
<organism evidence="3 4">
    <name type="scientific">Flavobacterium pokkalii</name>
    <dbReference type="NCBI Taxonomy" id="1940408"/>
    <lineage>
        <taxon>Bacteria</taxon>
        <taxon>Pseudomonadati</taxon>
        <taxon>Bacteroidota</taxon>
        <taxon>Flavobacteriia</taxon>
        <taxon>Flavobacteriales</taxon>
        <taxon>Flavobacteriaceae</taxon>
        <taxon>Flavobacterium</taxon>
    </lineage>
</organism>
<feature type="chain" id="PRO_5046579062" description="Ig-like domain-containing protein" evidence="1">
    <location>
        <begin position="20"/>
        <end position="736"/>
    </location>
</feature>
<dbReference type="InterPro" id="IPR003599">
    <property type="entry name" value="Ig_sub"/>
</dbReference>
<protein>
    <recommendedName>
        <fullName evidence="2">Ig-like domain-containing protein</fullName>
    </recommendedName>
</protein>
<dbReference type="InterPro" id="IPR007110">
    <property type="entry name" value="Ig-like_dom"/>
</dbReference>
<reference evidence="3 4" key="1">
    <citation type="journal article" date="2020" name="Microbiol. Res.">
        <title>Flavobacterium pokkalii sp. nov., a novel plant growth promoting native rhizobacteria isolated from pokkali rice grown in coastal saline affected agricultural regions of southern India, Kerala.</title>
        <authorList>
            <person name="Menon R.R."/>
            <person name="Kumari S."/>
            <person name="Viver T."/>
            <person name="Rameshkumar N."/>
        </authorList>
    </citation>
    <scope>NUCLEOTIDE SEQUENCE [LARGE SCALE GENOMIC DNA]</scope>
    <source>
        <strain evidence="3 4">L1I52</strain>
    </source>
</reference>
<feature type="signal peptide" evidence="1">
    <location>
        <begin position="1"/>
        <end position="19"/>
    </location>
</feature>
<evidence type="ECO:0000313" key="4">
    <source>
        <dbReference type="Proteomes" id="UP000661715"/>
    </source>
</evidence>
<evidence type="ECO:0000259" key="2">
    <source>
        <dbReference type="PROSITE" id="PS50835"/>
    </source>
</evidence>
<dbReference type="Gene3D" id="2.60.40.10">
    <property type="entry name" value="Immunoglobulins"/>
    <property type="match status" value="4"/>
</dbReference>
<evidence type="ECO:0000256" key="1">
    <source>
        <dbReference type="SAM" id="SignalP"/>
    </source>
</evidence>
<dbReference type="EMBL" id="NASZ01000017">
    <property type="protein sequence ID" value="MBD0725808.1"/>
    <property type="molecule type" value="Genomic_DNA"/>
</dbReference>
<keyword evidence="4" id="KW-1185">Reference proteome</keyword>
<dbReference type="Proteomes" id="UP000661715">
    <property type="component" value="Unassembled WGS sequence"/>
</dbReference>
<gene>
    <name evidence="3" type="ORF">B6A10_11500</name>
</gene>
<keyword evidence="1" id="KW-0732">Signal</keyword>
<feature type="domain" description="Ig-like" evidence="2">
    <location>
        <begin position="1"/>
        <end position="105"/>
    </location>
</feature>
<accession>A0ABR7UU65</accession>
<proteinExistence type="predicted"/>
<dbReference type="PROSITE" id="PS50835">
    <property type="entry name" value="IG_LIKE"/>
    <property type="match status" value="2"/>
</dbReference>
<dbReference type="SUPFAM" id="SSF49299">
    <property type="entry name" value="PKD domain"/>
    <property type="match status" value="4"/>
</dbReference>
<evidence type="ECO:0000313" key="3">
    <source>
        <dbReference type="EMBL" id="MBD0725808.1"/>
    </source>
</evidence>
<dbReference type="PANTHER" id="PTHR46182">
    <property type="entry name" value="FI19480P1"/>
    <property type="match status" value="1"/>
</dbReference>
<dbReference type="InterPro" id="IPR029865">
    <property type="entry name" value="KIAA0319-like"/>
</dbReference>
<dbReference type="InterPro" id="IPR035986">
    <property type="entry name" value="PKD_dom_sf"/>
</dbReference>
<sequence length="736" mass="74029">MTCTVTSIALSGSSSTAGATFAWVASNGGHIVSGANTATPTVDMAGTYTLTVTNPTNGCTATDVALVTLDASLPNANAGADKVLTCTITSIALSGSSSTAGATFSWVASNGGHIVSGANTATPTVDMAGTYTLTVTNPANGCTASDIALVTLNNTPPNANAGADKVLTCTVTSIALSGSSSTAGATFAWIASNGGHIVSGANTATPTVDMAGTYTLTVTNSANGCTATDVALVTLNNTAPNANAGVDKVLTCTVTSIALSGSSSTAGATFAWVASNGGHIVSGANTATPTVDMAGTYTLTVTNPANGCTVTDVALVTLNNTPPNANAGADAQILCGAGAVVLNGSSSTVGATFAWVASNGGHIVSGANTATPTVDMAGTYTLTVTNPANGCTNTDIAEVTVQICSAALCSYTQGYYGNEGGMSCAPDGQGGFASYTTAELIAKALTSYGGTMTIGLPGHSVWMMTPDDIDDIIRVLPGGGMSKVLAPFDYQISNLPPNYLKNGVINNTLLAQTITLGLNLGVNGQLGNFELQAGILATAASEGGCGSDVAKVRSCNPDGTVNNEYEYYTIPSNVVNALGGNPTVQGLFALANQALGGGDTYGLSLSSIADVVDKINNAFDGCRIPVGYGISPLVCPVIETTAFSAMMTSDAASFDAYPVPFKDQLTIRYNFDYVSDVKIEVFNSKGELVYSMIDTGSYLGKEVAVSFSSFLEQQQVYVVKLTTSLGSSTKTVMSSY</sequence>
<dbReference type="PANTHER" id="PTHR46182:SF2">
    <property type="entry name" value="FI19480P1"/>
    <property type="match status" value="1"/>
</dbReference>
<name>A0ABR7UU65_9FLAO</name>
<dbReference type="InterPro" id="IPR013783">
    <property type="entry name" value="Ig-like_fold"/>
</dbReference>
<comment type="caution">
    <text evidence="3">The sequence shown here is derived from an EMBL/GenBank/DDBJ whole genome shotgun (WGS) entry which is preliminary data.</text>
</comment>
<dbReference type="SMART" id="SM00409">
    <property type="entry name" value="IG"/>
    <property type="match status" value="4"/>
</dbReference>